<evidence type="ECO:0000256" key="5">
    <source>
        <dbReference type="ARBA" id="ARBA00022989"/>
    </source>
</evidence>
<feature type="transmembrane region" description="Helical" evidence="13">
    <location>
        <begin position="131"/>
        <end position="152"/>
    </location>
</feature>
<dbReference type="PANTHER" id="PTHR11866:SF3">
    <property type="entry name" value="PROSTAGLANDIN E2 RECEPTOR EP1 SUBTYPE"/>
    <property type="match status" value="1"/>
</dbReference>
<keyword evidence="15" id="KW-1185">Reference proteome</keyword>
<dbReference type="KEGG" id="bspl:114860710"/>
<dbReference type="FunFam" id="1.20.1070.10:FF:000384">
    <property type="entry name" value="Prostaglandin E receptor 1a (subtype EP1)"/>
    <property type="match status" value="1"/>
</dbReference>
<evidence type="ECO:0000256" key="1">
    <source>
        <dbReference type="ARBA" id="ARBA00004651"/>
    </source>
</evidence>
<dbReference type="InterPro" id="IPR008365">
    <property type="entry name" value="Prostanoid_rcpt"/>
</dbReference>
<feature type="transmembrane region" description="Helical" evidence="13">
    <location>
        <begin position="220"/>
        <end position="250"/>
    </location>
</feature>
<keyword evidence="10 12" id="KW-0807">Transducer</keyword>
<evidence type="ECO:0000256" key="12">
    <source>
        <dbReference type="RuleBase" id="RU000688"/>
    </source>
</evidence>
<dbReference type="GO" id="GO:0004957">
    <property type="term" value="F:prostaglandin E receptor activity"/>
    <property type="evidence" value="ECO:0007669"/>
    <property type="project" value="Ensembl"/>
</dbReference>
<dbReference type="GO" id="GO:0007189">
    <property type="term" value="P:adenylate cyclase-activating G protein-coupled receptor signaling pathway"/>
    <property type="evidence" value="ECO:0007669"/>
    <property type="project" value="TreeGrafter"/>
</dbReference>
<dbReference type="GeneID" id="114860710"/>
<feature type="transmembrane region" description="Helical" evidence="13">
    <location>
        <begin position="84"/>
        <end position="111"/>
    </location>
</feature>
<evidence type="ECO:0000256" key="8">
    <source>
        <dbReference type="ARBA" id="ARBA00023170"/>
    </source>
</evidence>
<evidence type="ECO:0000256" key="6">
    <source>
        <dbReference type="ARBA" id="ARBA00023040"/>
    </source>
</evidence>
<keyword evidence="7 13" id="KW-0472">Membrane</keyword>
<proteinExistence type="inferred from homology"/>
<accession>A0A6P7N7G3</accession>
<feature type="transmembrane region" description="Helical" evidence="13">
    <location>
        <begin position="48"/>
        <end position="72"/>
    </location>
</feature>
<dbReference type="PRINTS" id="PR00237">
    <property type="entry name" value="GPCRRHODOPSN"/>
</dbReference>
<feature type="transmembrane region" description="Helical" evidence="13">
    <location>
        <begin position="314"/>
        <end position="336"/>
    </location>
</feature>
<evidence type="ECO:0000313" key="16">
    <source>
        <dbReference type="RefSeq" id="XP_029015337.1"/>
    </source>
</evidence>
<dbReference type="PRINTS" id="PR00429">
    <property type="entry name" value="THROMBOXANER"/>
</dbReference>
<dbReference type="GO" id="GO:0007204">
    <property type="term" value="P:positive regulation of cytosolic calcium ion concentration"/>
    <property type="evidence" value="ECO:0007669"/>
    <property type="project" value="TreeGrafter"/>
</dbReference>
<keyword evidence="4 12" id="KW-0812">Transmembrane</keyword>
<keyword evidence="5 13" id="KW-1133">Transmembrane helix</keyword>
<organism evidence="15 16">
    <name type="scientific">Betta splendens</name>
    <name type="common">Siamese fighting fish</name>
    <dbReference type="NCBI Taxonomy" id="158456"/>
    <lineage>
        <taxon>Eukaryota</taxon>
        <taxon>Metazoa</taxon>
        <taxon>Chordata</taxon>
        <taxon>Craniata</taxon>
        <taxon>Vertebrata</taxon>
        <taxon>Euteleostomi</taxon>
        <taxon>Actinopterygii</taxon>
        <taxon>Neopterygii</taxon>
        <taxon>Teleostei</taxon>
        <taxon>Neoteleostei</taxon>
        <taxon>Acanthomorphata</taxon>
        <taxon>Anabantaria</taxon>
        <taxon>Anabantiformes</taxon>
        <taxon>Anabantoidei</taxon>
        <taxon>Osphronemidae</taxon>
        <taxon>Betta</taxon>
    </lineage>
</organism>
<evidence type="ECO:0000256" key="3">
    <source>
        <dbReference type="ARBA" id="ARBA00022475"/>
    </source>
</evidence>
<protein>
    <recommendedName>
        <fullName evidence="2">Thromboxane A2 receptor</fullName>
    </recommendedName>
    <alternativeName>
        <fullName evidence="11">Prostanoid TP receptor</fullName>
    </alternativeName>
</protein>
<dbReference type="InterPro" id="IPR017452">
    <property type="entry name" value="GPCR_Rhodpsn_7TM"/>
</dbReference>
<keyword evidence="3" id="KW-1003">Cell membrane</keyword>
<dbReference type="InterPro" id="IPR001105">
    <property type="entry name" value="Thbox_rcpt"/>
</dbReference>
<evidence type="ECO:0000313" key="15">
    <source>
        <dbReference type="Proteomes" id="UP000515150"/>
    </source>
</evidence>
<dbReference type="InParanoid" id="A0A6P7N7G3"/>
<comment type="similarity">
    <text evidence="12">Belongs to the G-protein coupled receptor 1 family.</text>
</comment>
<name>A0A6P7N7G3_BETSP</name>
<comment type="subcellular location">
    <subcellularLocation>
        <location evidence="1">Cell membrane</location>
        <topology evidence="1">Multi-pass membrane protein</topology>
    </subcellularLocation>
</comment>
<evidence type="ECO:0000256" key="2">
    <source>
        <dbReference type="ARBA" id="ARBA00017628"/>
    </source>
</evidence>
<sequence>MLALSHYNSTASPLPGFLNASRGKLEARVAVEGLSQQGNFTLVQPTTAGAIVVILSMTLGIISNIVALFILVNAYSLQRRRSKATFLLFAASLVVTDFVGHVIPGALVLRLYLHGGVRPEALNSSDGLCQFLGGSMVFFGLCPLFMGCAMAAERCLGVTKPLLHSSLVTKTRTKICLCVIWLAALCVAMLPCVQLGSYTYQDPGTWCFIKVLRDTEEVDVAFVALFSGLGMTCLAVALVCNTISGLTLVLARLRRQPGSHHPAKSHDIEMVVQLVGIMITSCICWSPLLIFGLMTAIRSYAGSIGDDLSSYKTLMVMGVRLATWNQILDPWVYILLRRTVLRKIYLIAKCQAGLRGNKLGRWEPTSFHSTEKKEVHQV</sequence>
<evidence type="ECO:0000256" key="4">
    <source>
        <dbReference type="ARBA" id="ARBA00022692"/>
    </source>
</evidence>
<keyword evidence="9" id="KW-0325">Glycoprotein</keyword>
<evidence type="ECO:0000256" key="13">
    <source>
        <dbReference type="SAM" id="Phobius"/>
    </source>
</evidence>
<dbReference type="GO" id="GO:0006954">
    <property type="term" value="P:inflammatory response"/>
    <property type="evidence" value="ECO:0007669"/>
    <property type="project" value="TreeGrafter"/>
</dbReference>
<feature type="transmembrane region" description="Helical" evidence="13">
    <location>
        <begin position="173"/>
        <end position="200"/>
    </location>
</feature>
<dbReference type="PRINTS" id="PR01788">
    <property type="entry name" value="PROSTANOIDR"/>
</dbReference>
<evidence type="ECO:0000256" key="10">
    <source>
        <dbReference type="ARBA" id="ARBA00023224"/>
    </source>
</evidence>
<dbReference type="OrthoDB" id="5959154at2759"/>
<evidence type="ECO:0000256" key="11">
    <source>
        <dbReference type="ARBA" id="ARBA00029815"/>
    </source>
</evidence>
<dbReference type="PROSITE" id="PS00237">
    <property type="entry name" value="G_PROTEIN_RECEP_F1_1"/>
    <property type="match status" value="1"/>
</dbReference>
<evidence type="ECO:0000259" key="14">
    <source>
        <dbReference type="PROSITE" id="PS50262"/>
    </source>
</evidence>
<keyword evidence="8 12" id="KW-0675">Receptor</keyword>
<dbReference type="CDD" id="cd15144">
    <property type="entry name" value="7tmA_PGE2_EP1"/>
    <property type="match status" value="1"/>
</dbReference>
<dbReference type="RefSeq" id="XP_029015337.1">
    <property type="nucleotide sequence ID" value="XM_029159504.3"/>
</dbReference>
<dbReference type="PROSITE" id="PS50262">
    <property type="entry name" value="G_PROTEIN_RECEP_F1_2"/>
    <property type="match status" value="1"/>
</dbReference>
<feature type="transmembrane region" description="Helical" evidence="13">
    <location>
        <begin position="271"/>
        <end position="294"/>
    </location>
</feature>
<dbReference type="GO" id="GO:0005886">
    <property type="term" value="C:plasma membrane"/>
    <property type="evidence" value="ECO:0007669"/>
    <property type="project" value="UniProtKB-SubCell"/>
</dbReference>
<dbReference type="Proteomes" id="UP000515150">
    <property type="component" value="Chromosome 1"/>
</dbReference>
<feature type="domain" description="G-protein coupled receptors family 1 profile" evidence="14">
    <location>
        <begin position="63"/>
        <end position="333"/>
    </location>
</feature>
<evidence type="ECO:0000256" key="7">
    <source>
        <dbReference type="ARBA" id="ARBA00023136"/>
    </source>
</evidence>
<reference evidence="16" key="1">
    <citation type="submission" date="2025-08" db="UniProtKB">
        <authorList>
            <consortium name="RefSeq"/>
        </authorList>
    </citation>
    <scope>IDENTIFICATION</scope>
</reference>
<dbReference type="Pfam" id="PF00001">
    <property type="entry name" value="7tm_1"/>
    <property type="match status" value="1"/>
</dbReference>
<dbReference type="GO" id="GO:0004960">
    <property type="term" value="F:thromboxane receptor activity"/>
    <property type="evidence" value="ECO:0007669"/>
    <property type="project" value="InterPro"/>
</dbReference>
<dbReference type="AlphaFoldDB" id="A0A6P7N7G3"/>
<dbReference type="InterPro" id="IPR000276">
    <property type="entry name" value="GPCR_Rhodpsn"/>
</dbReference>
<evidence type="ECO:0000256" key="9">
    <source>
        <dbReference type="ARBA" id="ARBA00023180"/>
    </source>
</evidence>
<keyword evidence="6 12" id="KW-0297">G-protein coupled receptor</keyword>
<dbReference type="SUPFAM" id="SSF81321">
    <property type="entry name" value="Family A G protein-coupled receptor-like"/>
    <property type="match status" value="1"/>
</dbReference>
<gene>
    <name evidence="16" type="primary">LOC114860710</name>
</gene>
<dbReference type="Gene3D" id="1.20.1070.10">
    <property type="entry name" value="Rhodopsin 7-helix transmembrane proteins"/>
    <property type="match status" value="1"/>
</dbReference>
<dbReference type="PANTHER" id="PTHR11866">
    <property type="entry name" value="G-PROTEIN COUPLED RECEPTOR FAMILY 1 MEMBER"/>
    <property type="match status" value="1"/>
</dbReference>